<dbReference type="Gene3D" id="1.10.10.10">
    <property type="entry name" value="Winged helix-like DNA-binding domain superfamily/Winged helix DNA-binding domain"/>
    <property type="match status" value="1"/>
</dbReference>
<keyword evidence="2" id="KW-0238">DNA-binding</keyword>
<reference evidence="6" key="2">
    <citation type="journal article" date="2021" name="PeerJ">
        <title>Extensive microbial diversity within the chicken gut microbiome revealed by metagenomics and culture.</title>
        <authorList>
            <person name="Gilroy R."/>
            <person name="Ravi A."/>
            <person name="Getino M."/>
            <person name="Pursley I."/>
            <person name="Horton D.L."/>
            <person name="Alikhan N.F."/>
            <person name="Baker D."/>
            <person name="Gharbi K."/>
            <person name="Hall N."/>
            <person name="Watson M."/>
            <person name="Adriaenssens E.M."/>
            <person name="Foster-Nyarko E."/>
            <person name="Jarju S."/>
            <person name="Secka A."/>
            <person name="Antonio M."/>
            <person name="Oren A."/>
            <person name="Chaudhuri R.R."/>
            <person name="La Ragione R."/>
            <person name="Hildebrand F."/>
            <person name="Pallen M.J."/>
        </authorList>
    </citation>
    <scope>NUCLEOTIDE SEQUENCE</scope>
    <source>
        <strain evidence="6">CHK123-3438</strain>
    </source>
</reference>
<accession>A0A9D1GI16</accession>
<dbReference type="InterPro" id="IPR000281">
    <property type="entry name" value="HTH_RpiR"/>
</dbReference>
<comment type="caution">
    <text evidence="6">The sequence shown here is derived from an EMBL/GenBank/DDBJ whole genome shotgun (WGS) entry which is preliminary data.</text>
</comment>
<dbReference type="Pfam" id="PF01418">
    <property type="entry name" value="HTH_6"/>
    <property type="match status" value="1"/>
</dbReference>
<dbReference type="InterPro" id="IPR047640">
    <property type="entry name" value="RpiR-like"/>
</dbReference>
<feature type="domain" description="SIS" evidence="5">
    <location>
        <begin position="126"/>
        <end position="266"/>
    </location>
</feature>
<dbReference type="AlphaFoldDB" id="A0A9D1GI16"/>
<evidence type="ECO:0000313" key="6">
    <source>
        <dbReference type="EMBL" id="HIT41116.1"/>
    </source>
</evidence>
<protein>
    <submittedName>
        <fullName evidence="6">MurR/RpiR family transcriptional regulator</fullName>
    </submittedName>
</protein>
<feature type="domain" description="HTH rpiR-type" evidence="4">
    <location>
        <begin position="3"/>
        <end position="79"/>
    </location>
</feature>
<evidence type="ECO:0000256" key="3">
    <source>
        <dbReference type="ARBA" id="ARBA00023163"/>
    </source>
</evidence>
<dbReference type="EMBL" id="DVKS01000055">
    <property type="protein sequence ID" value="HIT41116.1"/>
    <property type="molecule type" value="Genomic_DNA"/>
</dbReference>
<dbReference type="InterPro" id="IPR046348">
    <property type="entry name" value="SIS_dom_sf"/>
</dbReference>
<proteinExistence type="predicted"/>
<evidence type="ECO:0000259" key="5">
    <source>
        <dbReference type="PROSITE" id="PS51464"/>
    </source>
</evidence>
<name>A0A9D1GI16_9FIRM</name>
<evidence type="ECO:0000313" key="7">
    <source>
        <dbReference type="Proteomes" id="UP000886860"/>
    </source>
</evidence>
<gene>
    <name evidence="6" type="ORF">IAB60_03275</name>
</gene>
<dbReference type="GO" id="GO:0097367">
    <property type="term" value="F:carbohydrate derivative binding"/>
    <property type="evidence" value="ECO:0007669"/>
    <property type="project" value="InterPro"/>
</dbReference>
<sequence length="284" mass="30349">MQANILDSIANHYNTLTRSSKKLADYILAHKSEAQYMSITTLAEASCVSEATITRFCKMLGLVGYNDFKLALAKVDSTATSVDPALESANEDGSSFDNLCRRLYQIDVSALSETLALTNEASAQKAISLLSRARKVYCFGQGGSNVMAMEAWARFSTASSSFIHIADSHLQATASALCTKDDAILFFSYSGATKDMLDVLKPAKSNGAAIILITHFSNSPAAMLADVSLLCGPNESPLQSGSIAAKIGQLFIIDYLFHGFCLQNPEICAAARTATAQATARKLL</sequence>
<dbReference type="InterPro" id="IPR036388">
    <property type="entry name" value="WH-like_DNA-bd_sf"/>
</dbReference>
<dbReference type="PROSITE" id="PS51464">
    <property type="entry name" value="SIS"/>
    <property type="match status" value="1"/>
</dbReference>
<evidence type="ECO:0000259" key="4">
    <source>
        <dbReference type="PROSITE" id="PS51071"/>
    </source>
</evidence>
<dbReference type="Gene3D" id="3.40.50.10490">
    <property type="entry name" value="Glucose-6-phosphate isomerase like protein, domain 1"/>
    <property type="match status" value="1"/>
</dbReference>
<keyword evidence="3" id="KW-0804">Transcription</keyword>
<dbReference type="SUPFAM" id="SSF46689">
    <property type="entry name" value="Homeodomain-like"/>
    <property type="match status" value="1"/>
</dbReference>
<dbReference type="PANTHER" id="PTHR30514:SF1">
    <property type="entry name" value="HTH-TYPE TRANSCRIPTIONAL REGULATOR HEXR-RELATED"/>
    <property type="match status" value="1"/>
</dbReference>
<dbReference type="InterPro" id="IPR009057">
    <property type="entry name" value="Homeodomain-like_sf"/>
</dbReference>
<dbReference type="Proteomes" id="UP000886860">
    <property type="component" value="Unassembled WGS sequence"/>
</dbReference>
<organism evidence="6 7">
    <name type="scientific">Candidatus Caccovicinus merdipullorum</name>
    <dbReference type="NCBI Taxonomy" id="2840724"/>
    <lineage>
        <taxon>Bacteria</taxon>
        <taxon>Bacillati</taxon>
        <taxon>Bacillota</taxon>
        <taxon>Clostridia</taxon>
        <taxon>Eubacteriales</taxon>
        <taxon>Candidatus Caccovicinus</taxon>
    </lineage>
</organism>
<reference evidence="6" key="1">
    <citation type="submission" date="2020-10" db="EMBL/GenBank/DDBJ databases">
        <authorList>
            <person name="Gilroy R."/>
        </authorList>
    </citation>
    <scope>NUCLEOTIDE SEQUENCE</scope>
    <source>
        <strain evidence="6">CHK123-3438</strain>
    </source>
</reference>
<keyword evidence="1" id="KW-0805">Transcription regulation</keyword>
<dbReference type="InterPro" id="IPR035472">
    <property type="entry name" value="RpiR-like_SIS"/>
</dbReference>
<dbReference type="GO" id="GO:1901135">
    <property type="term" value="P:carbohydrate derivative metabolic process"/>
    <property type="evidence" value="ECO:0007669"/>
    <property type="project" value="InterPro"/>
</dbReference>
<dbReference type="Pfam" id="PF01380">
    <property type="entry name" value="SIS"/>
    <property type="match status" value="1"/>
</dbReference>
<dbReference type="GO" id="GO:0003700">
    <property type="term" value="F:DNA-binding transcription factor activity"/>
    <property type="evidence" value="ECO:0007669"/>
    <property type="project" value="InterPro"/>
</dbReference>
<evidence type="ECO:0000256" key="1">
    <source>
        <dbReference type="ARBA" id="ARBA00023015"/>
    </source>
</evidence>
<dbReference type="GO" id="GO:0003677">
    <property type="term" value="F:DNA binding"/>
    <property type="evidence" value="ECO:0007669"/>
    <property type="project" value="UniProtKB-KW"/>
</dbReference>
<dbReference type="PROSITE" id="PS51071">
    <property type="entry name" value="HTH_RPIR"/>
    <property type="match status" value="1"/>
</dbReference>
<evidence type="ECO:0000256" key="2">
    <source>
        <dbReference type="ARBA" id="ARBA00023125"/>
    </source>
</evidence>
<dbReference type="CDD" id="cd05013">
    <property type="entry name" value="SIS_RpiR"/>
    <property type="match status" value="1"/>
</dbReference>
<dbReference type="SUPFAM" id="SSF53697">
    <property type="entry name" value="SIS domain"/>
    <property type="match status" value="1"/>
</dbReference>
<dbReference type="InterPro" id="IPR001347">
    <property type="entry name" value="SIS_dom"/>
</dbReference>
<dbReference type="PANTHER" id="PTHR30514">
    <property type="entry name" value="GLUCOKINASE"/>
    <property type="match status" value="1"/>
</dbReference>